<proteinExistence type="predicted"/>
<dbReference type="CDD" id="cd07377">
    <property type="entry name" value="WHTH_GntR"/>
    <property type="match status" value="1"/>
</dbReference>
<keyword evidence="6" id="KW-1185">Reference proteome</keyword>
<evidence type="ECO:0000256" key="3">
    <source>
        <dbReference type="ARBA" id="ARBA00023163"/>
    </source>
</evidence>
<dbReference type="PANTHER" id="PTHR43537:SF5">
    <property type="entry name" value="UXU OPERON TRANSCRIPTIONAL REGULATOR"/>
    <property type="match status" value="1"/>
</dbReference>
<comment type="caution">
    <text evidence="5">The sequence shown here is derived from an EMBL/GenBank/DDBJ whole genome shotgun (WGS) entry which is preliminary data.</text>
</comment>
<dbReference type="Gene3D" id="1.20.120.530">
    <property type="entry name" value="GntR ligand-binding domain-like"/>
    <property type="match status" value="1"/>
</dbReference>
<dbReference type="RefSeq" id="WP_157333283.1">
    <property type="nucleotide sequence ID" value="NZ_RHLK01000002.1"/>
</dbReference>
<keyword evidence="3" id="KW-0804">Transcription</keyword>
<evidence type="ECO:0000256" key="2">
    <source>
        <dbReference type="ARBA" id="ARBA00023125"/>
    </source>
</evidence>
<sequence>METNSSGRPLKSHEWVMSDIRKQLEEGRLATGQRLPSVVDLAAQYGVGRSTVREALSALKAMGMLDIRQGGGTFVKAAAAEPQHPGLLHPESWVDRAASLRQILEVRRVLETGCASLAARNRSEADLSDLAGTLREMEAHLGDETRSEQADVRFHQQMAAATHNPVLADLMGSLSQKLHDSMRDTRALWFYAERSSAERLLREHQAIYDAIAARNGAEASARMELHIAKVEQVLGEKGAGI</sequence>
<protein>
    <submittedName>
        <fullName evidence="5">FCD domain-containing protein</fullName>
    </submittedName>
</protein>
<dbReference type="Pfam" id="PF00392">
    <property type="entry name" value="GntR"/>
    <property type="match status" value="1"/>
</dbReference>
<dbReference type="GO" id="GO:0003700">
    <property type="term" value="F:DNA-binding transcription factor activity"/>
    <property type="evidence" value="ECO:0007669"/>
    <property type="project" value="InterPro"/>
</dbReference>
<dbReference type="Pfam" id="PF07729">
    <property type="entry name" value="FCD"/>
    <property type="match status" value="1"/>
</dbReference>
<dbReference type="PROSITE" id="PS50949">
    <property type="entry name" value="HTH_GNTR"/>
    <property type="match status" value="1"/>
</dbReference>
<dbReference type="EMBL" id="RHLK01000002">
    <property type="protein sequence ID" value="MVO98795.1"/>
    <property type="molecule type" value="Genomic_DNA"/>
</dbReference>
<dbReference type="PANTHER" id="PTHR43537">
    <property type="entry name" value="TRANSCRIPTIONAL REGULATOR, GNTR FAMILY"/>
    <property type="match status" value="1"/>
</dbReference>
<dbReference type="InterPro" id="IPR008920">
    <property type="entry name" value="TF_FadR/GntR_C"/>
</dbReference>
<dbReference type="Gene3D" id="1.10.10.10">
    <property type="entry name" value="Winged helix-like DNA-binding domain superfamily/Winged helix DNA-binding domain"/>
    <property type="match status" value="1"/>
</dbReference>
<dbReference type="InterPro" id="IPR011711">
    <property type="entry name" value="GntR_C"/>
</dbReference>
<reference evidence="5 6" key="1">
    <citation type="journal article" date="2019" name="Microorganisms">
        <title>Paenibacillus lutrae sp. nov., A Chitinolytic Species Isolated from A River Otter in Castril Natural Park, Granada, Spain.</title>
        <authorList>
            <person name="Rodriguez M."/>
            <person name="Reina J.C."/>
            <person name="Bejar V."/>
            <person name="Llamas I."/>
        </authorList>
    </citation>
    <scope>NUCLEOTIDE SEQUENCE [LARGE SCALE GENOMIC DNA]</scope>
    <source>
        <strain evidence="5 6">N10</strain>
    </source>
</reference>
<dbReference type="PRINTS" id="PR00035">
    <property type="entry name" value="HTHGNTR"/>
</dbReference>
<gene>
    <name evidence="5" type="ORF">EDM21_04545</name>
</gene>
<dbReference type="SUPFAM" id="SSF48008">
    <property type="entry name" value="GntR ligand-binding domain-like"/>
    <property type="match status" value="1"/>
</dbReference>
<keyword evidence="1" id="KW-0805">Transcription regulation</keyword>
<dbReference type="InterPro" id="IPR000524">
    <property type="entry name" value="Tscrpt_reg_HTH_GntR"/>
</dbReference>
<evidence type="ECO:0000313" key="5">
    <source>
        <dbReference type="EMBL" id="MVO98795.1"/>
    </source>
</evidence>
<dbReference type="InterPro" id="IPR036390">
    <property type="entry name" value="WH_DNA-bd_sf"/>
</dbReference>
<evidence type="ECO:0000313" key="6">
    <source>
        <dbReference type="Proteomes" id="UP000490800"/>
    </source>
</evidence>
<dbReference type="InterPro" id="IPR036388">
    <property type="entry name" value="WH-like_DNA-bd_sf"/>
</dbReference>
<dbReference type="SMART" id="SM00895">
    <property type="entry name" value="FCD"/>
    <property type="match status" value="1"/>
</dbReference>
<dbReference type="SUPFAM" id="SSF46785">
    <property type="entry name" value="Winged helix' DNA-binding domain"/>
    <property type="match status" value="1"/>
</dbReference>
<feature type="domain" description="HTH gntR-type" evidence="4">
    <location>
        <begin position="10"/>
        <end position="78"/>
    </location>
</feature>
<evidence type="ECO:0000259" key="4">
    <source>
        <dbReference type="PROSITE" id="PS50949"/>
    </source>
</evidence>
<dbReference type="GO" id="GO:0003677">
    <property type="term" value="F:DNA binding"/>
    <property type="evidence" value="ECO:0007669"/>
    <property type="project" value="UniProtKB-KW"/>
</dbReference>
<evidence type="ECO:0000256" key="1">
    <source>
        <dbReference type="ARBA" id="ARBA00023015"/>
    </source>
</evidence>
<accession>A0A7X3FFR3</accession>
<name>A0A7X3FFR3_9BACL</name>
<dbReference type="AlphaFoldDB" id="A0A7X3FFR3"/>
<keyword evidence="2" id="KW-0238">DNA-binding</keyword>
<organism evidence="5 6">
    <name type="scientific">Paenibacillus lutrae</name>
    <dbReference type="NCBI Taxonomy" id="2078573"/>
    <lineage>
        <taxon>Bacteria</taxon>
        <taxon>Bacillati</taxon>
        <taxon>Bacillota</taxon>
        <taxon>Bacilli</taxon>
        <taxon>Bacillales</taxon>
        <taxon>Paenibacillaceae</taxon>
        <taxon>Paenibacillus</taxon>
    </lineage>
</organism>
<dbReference type="SMART" id="SM00345">
    <property type="entry name" value="HTH_GNTR"/>
    <property type="match status" value="1"/>
</dbReference>
<dbReference type="OrthoDB" id="214086at2"/>
<dbReference type="Proteomes" id="UP000490800">
    <property type="component" value="Unassembled WGS sequence"/>
</dbReference>